<dbReference type="Proteomes" id="UP001497602">
    <property type="component" value="Unassembled WGS sequence"/>
</dbReference>
<evidence type="ECO:0000313" key="4">
    <source>
        <dbReference type="Proteomes" id="UP001497602"/>
    </source>
</evidence>
<name>A0ABM9PR10_9FLAO</name>
<dbReference type="Pfam" id="PF18962">
    <property type="entry name" value="Por_Secre_tail"/>
    <property type="match status" value="1"/>
</dbReference>
<proteinExistence type="predicted"/>
<evidence type="ECO:0000259" key="2">
    <source>
        <dbReference type="Pfam" id="PF18962"/>
    </source>
</evidence>
<gene>
    <name evidence="3" type="ORF">T190115A13A_60222</name>
</gene>
<keyword evidence="1" id="KW-0732">Signal</keyword>
<comment type="caution">
    <text evidence="3">The sequence shown here is derived from an EMBL/GenBank/DDBJ whole genome shotgun (WGS) entry which is preliminary data.</text>
</comment>
<accession>A0ABM9PR10</accession>
<evidence type="ECO:0000313" key="3">
    <source>
        <dbReference type="EMBL" id="CAL2108227.1"/>
    </source>
</evidence>
<dbReference type="InterPro" id="IPR026444">
    <property type="entry name" value="Secre_tail"/>
</dbReference>
<protein>
    <submittedName>
        <fullName evidence="3">Por secretion system C-terminal sorting domain-containing protein</fullName>
    </submittedName>
</protein>
<feature type="domain" description="Secretion system C-terminal sorting" evidence="2">
    <location>
        <begin position="795"/>
        <end position="864"/>
    </location>
</feature>
<evidence type="ECO:0000256" key="1">
    <source>
        <dbReference type="ARBA" id="ARBA00022729"/>
    </source>
</evidence>
<sequence length="866" mass="95753">MAMLMAMIGYGQSFTKTHTVGTNTYELGMTFTPQNWGDVYLDIVLKNTGTTDLDIRNSVIRFLSSHAAVYRSVNTNSNATFPEVSIDHKAQGEQTINSALLSLTTEDWVDNILATNETLNLSLNLKAVDSGSFESIANDMRFYPESEVPLLFVTVNASVSGNDGEMVTIVYKNKVTDISGQLKTNSSLEKPLRVNQEYAIWATDFVSGNSYYTSQYTEASPLSFTPSTSNKNVTVAFTKSAADVASVTVTVSGLPNGVATPITLKNKTNHSITYNSTITNGSTTIENVLKGEYTVTLNRVAENNSLYTPQYTETLTVGNASSLEVTYTASDLFPFTVKGFPEYLAQGTITSASESIDGNFKSPLDVLFKYSGIDGAGDRGKIPSMIPAKNTIEQARRLEKKQPGRKILPVMVHYTANASGGGSLEAIKDIDENENLYYHYRNLIQEIKTILSYEDAEHPNPGAFVISPDLIGAIQQDVVFGNDHDITTMQIDVNEDIAKAFKDENIDISEIPTFTDDLKGYFQSINYTIKHVGECKIPFGYQENVWAAGSALWVFENANEANDAVSEAIEVANFINSLELYTGEWKPDFIAFDRYERDCFGPDAILNYAWTAKHWDKYLVFCKEIAERIGDMPIMLWQIPAGHMVTNDETITNYSISRHSSAAAPYFLGDDRIGTNLNNIHADVRNIPLTSGHYNVSSVGELLAKDGNYDWSKSNLQRLADMKVFSILWGGGSTTGVAAIGTNGDDDGWMANKITKYYENVVYNTKEAPTYTIPNACGGVLNLEESVLETSNIYVYPNPVTDKLYASQNTSFNDFSVQVYDITGRIIQKVNIFEKYIDVSQLPVGIYVIKINTDNNQNIIAKFIKE</sequence>
<dbReference type="EMBL" id="CAXJRC010000043">
    <property type="protein sequence ID" value="CAL2108227.1"/>
    <property type="molecule type" value="Genomic_DNA"/>
</dbReference>
<dbReference type="NCBIfam" id="TIGR04183">
    <property type="entry name" value="Por_Secre_tail"/>
    <property type="match status" value="1"/>
</dbReference>
<organism evidence="3 4">
    <name type="scientific">Tenacibaculum vairaonense</name>
    <dbReference type="NCBI Taxonomy" id="3137860"/>
    <lineage>
        <taxon>Bacteria</taxon>
        <taxon>Pseudomonadati</taxon>
        <taxon>Bacteroidota</taxon>
        <taxon>Flavobacteriia</taxon>
        <taxon>Flavobacteriales</taxon>
        <taxon>Flavobacteriaceae</taxon>
        <taxon>Tenacibaculum</taxon>
    </lineage>
</organism>
<reference evidence="3 4" key="1">
    <citation type="submission" date="2024-05" db="EMBL/GenBank/DDBJ databases">
        <authorList>
            <person name="Duchaud E."/>
        </authorList>
    </citation>
    <scope>NUCLEOTIDE SEQUENCE [LARGE SCALE GENOMIC DNA]</scope>
    <source>
        <strain evidence="3">Ena-SAMPLE-TAB-13-05-2024-13:56:06:370-140305</strain>
    </source>
</reference>
<keyword evidence="4" id="KW-1185">Reference proteome</keyword>